<feature type="domain" description="Peptidase M3A/M3B catalytic" evidence="9">
    <location>
        <begin position="226"/>
        <end position="656"/>
    </location>
</feature>
<evidence type="ECO:0000313" key="10">
    <source>
        <dbReference type="EMBL" id="GAA4006538.1"/>
    </source>
</evidence>
<dbReference type="InterPro" id="IPR001567">
    <property type="entry name" value="Pept_M3A_M3B_dom"/>
</dbReference>
<feature type="chain" id="PRO_5045122499" evidence="8">
    <location>
        <begin position="21"/>
        <end position="660"/>
    </location>
</feature>
<accession>A0ABP7S4J2</accession>
<proteinExistence type="inferred from homology"/>
<keyword evidence="11" id="KW-1185">Reference proteome</keyword>
<evidence type="ECO:0000256" key="8">
    <source>
        <dbReference type="SAM" id="SignalP"/>
    </source>
</evidence>
<evidence type="ECO:0000256" key="4">
    <source>
        <dbReference type="ARBA" id="ARBA00022801"/>
    </source>
</evidence>
<comment type="cofactor">
    <cofactor evidence="7">
        <name>Zn(2+)</name>
        <dbReference type="ChEBI" id="CHEBI:29105"/>
    </cofactor>
    <text evidence="7">Binds 1 zinc ion.</text>
</comment>
<dbReference type="Gene3D" id="1.10.1370.10">
    <property type="entry name" value="Neurolysin, domain 3"/>
    <property type="match status" value="1"/>
</dbReference>
<keyword evidence="4 7" id="KW-0378">Hydrolase</keyword>
<evidence type="ECO:0000313" key="11">
    <source>
        <dbReference type="Proteomes" id="UP001501310"/>
    </source>
</evidence>
<keyword evidence="5 7" id="KW-0862">Zinc</keyword>
<dbReference type="EMBL" id="BAAAZD010000002">
    <property type="protein sequence ID" value="GAA4006538.1"/>
    <property type="molecule type" value="Genomic_DNA"/>
</dbReference>
<evidence type="ECO:0000256" key="2">
    <source>
        <dbReference type="ARBA" id="ARBA00022670"/>
    </source>
</evidence>
<sequence length="660" mass="73101">MIKLRFALAAGAAVSFVANAAGAQALPPVLTGAPTAAAVNARCNELLTRSANLRKQLEATAKASGLAALQQFDMLVNVLYAASGEAGLYREVLVDKAARDAAQDCEVKVGTEFNALSLSRPIYEKLKAVPPQADKATAFYLRRTLQQFELSGVALDTDKRAEARKLADRISELTTEFQANIPKGRRTMTASVAELDGLPADFIAAHKPGPDGMVTLSSDSADFVPVMTYAKSSALRERYQRLYSQVAYPANDKVLRELIDARQAFARLIGRPDFATMDFESRMLNTPAKVEALLSEMAAAAKPAADSDYAKKLAVLRQTDPQATKINPWDNNYLTPIVQKQSYGFDRQEARRYFSYPKVRDGILQLSEDLFGVDIRPWKTALWHPKAEAYEMLEGGKVIGRFFLDMHPREGKYEHANVVPIRQGMRGQLPVAALVMNAPDGLMEHSDVETFLHEYGHLLHAIFGGQNQRWSGQAGFANEADFTEAPSQMLEEWVYDYDTLKRFATDETGKPIPQDLVAQMNRARHFNLGMGDMGQLGYSEAALRFYQNPAPADLGAAYRKYVNTYSMIPLPEWNQGQDSFGHLAGYGASYYTYRWSKVIADDLFTRFAREGLRNPRTAADYRRLVLAPGGTKPAAELVQNFLGRPISIDAYKAEMAQAAR</sequence>
<dbReference type="CDD" id="cd06455">
    <property type="entry name" value="M3A_TOP"/>
    <property type="match status" value="1"/>
</dbReference>
<dbReference type="PANTHER" id="PTHR11804">
    <property type="entry name" value="PROTEASE M3 THIMET OLIGOPEPTIDASE-RELATED"/>
    <property type="match status" value="1"/>
</dbReference>
<protein>
    <submittedName>
        <fullName evidence="10">M3 family metallopeptidase</fullName>
    </submittedName>
</protein>
<evidence type="ECO:0000256" key="6">
    <source>
        <dbReference type="ARBA" id="ARBA00023049"/>
    </source>
</evidence>
<comment type="similarity">
    <text evidence="1 7">Belongs to the peptidase M3 family.</text>
</comment>
<evidence type="ECO:0000256" key="5">
    <source>
        <dbReference type="ARBA" id="ARBA00022833"/>
    </source>
</evidence>
<dbReference type="InterPro" id="IPR024077">
    <property type="entry name" value="Neurolysin/TOP_dom2"/>
</dbReference>
<reference evidence="11" key="1">
    <citation type="journal article" date="2019" name="Int. J. Syst. Evol. Microbiol.">
        <title>The Global Catalogue of Microorganisms (GCM) 10K type strain sequencing project: providing services to taxonomists for standard genome sequencing and annotation.</title>
        <authorList>
            <consortium name="The Broad Institute Genomics Platform"/>
            <consortium name="The Broad Institute Genome Sequencing Center for Infectious Disease"/>
            <person name="Wu L."/>
            <person name="Ma J."/>
        </authorList>
    </citation>
    <scope>NUCLEOTIDE SEQUENCE [LARGE SCALE GENOMIC DNA]</scope>
    <source>
        <strain evidence="11">JCM 16603</strain>
    </source>
</reference>
<dbReference type="RefSeq" id="WP_344710050.1">
    <property type="nucleotide sequence ID" value="NZ_BAAAZD010000002.1"/>
</dbReference>
<gene>
    <name evidence="10" type="ORF">GCM10022211_19220</name>
</gene>
<dbReference type="Pfam" id="PF01432">
    <property type="entry name" value="Peptidase_M3"/>
    <property type="match status" value="1"/>
</dbReference>
<keyword evidence="8" id="KW-0732">Signal</keyword>
<dbReference type="SUPFAM" id="SSF55486">
    <property type="entry name" value="Metalloproteases ('zincins'), catalytic domain"/>
    <property type="match status" value="1"/>
</dbReference>
<keyword evidence="3 7" id="KW-0479">Metal-binding</keyword>
<evidence type="ECO:0000256" key="3">
    <source>
        <dbReference type="ARBA" id="ARBA00022723"/>
    </source>
</evidence>
<dbReference type="InterPro" id="IPR045090">
    <property type="entry name" value="Pept_M3A_M3B"/>
</dbReference>
<dbReference type="InterPro" id="IPR024079">
    <property type="entry name" value="MetalloPept_cat_dom_sf"/>
</dbReference>
<dbReference type="Proteomes" id="UP001501310">
    <property type="component" value="Unassembled WGS sequence"/>
</dbReference>
<organism evidence="10 11">
    <name type="scientific">Sphingomonas humi</name>
    <dbReference type="NCBI Taxonomy" id="335630"/>
    <lineage>
        <taxon>Bacteria</taxon>
        <taxon>Pseudomonadati</taxon>
        <taxon>Pseudomonadota</taxon>
        <taxon>Alphaproteobacteria</taxon>
        <taxon>Sphingomonadales</taxon>
        <taxon>Sphingomonadaceae</taxon>
        <taxon>Sphingomonas</taxon>
    </lineage>
</organism>
<dbReference type="PANTHER" id="PTHR11804:SF84">
    <property type="entry name" value="SACCHAROLYSIN"/>
    <property type="match status" value="1"/>
</dbReference>
<comment type="caution">
    <text evidence="10">The sequence shown here is derived from an EMBL/GenBank/DDBJ whole genome shotgun (WGS) entry which is preliminary data.</text>
</comment>
<keyword evidence="6 7" id="KW-0482">Metalloprotease</keyword>
<keyword evidence="2 7" id="KW-0645">Protease</keyword>
<feature type="signal peptide" evidence="8">
    <location>
        <begin position="1"/>
        <end position="20"/>
    </location>
</feature>
<dbReference type="Gene3D" id="3.40.390.10">
    <property type="entry name" value="Collagenase (Catalytic Domain)"/>
    <property type="match status" value="1"/>
</dbReference>
<evidence type="ECO:0000256" key="7">
    <source>
        <dbReference type="RuleBase" id="RU003435"/>
    </source>
</evidence>
<evidence type="ECO:0000259" key="9">
    <source>
        <dbReference type="Pfam" id="PF01432"/>
    </source>
</evidence>
<name>A0ABP7S4J2_9SPHN</name>
<evidence type="ECO:0000256" key="1">
    <source>
        <dbReference type="ARBA" id="ARBA00006040"/>
    </source>
</evidence>